<dbReference type="RefSeq" id="WP_185796379.1">
    <property type="nucleotide sequence ID" value="NZ_JACLQD010000001.1"/>
</dbReference>
<keyword evidence="2" id="KW-1185">Reference proteome</keyword>
<dbReference type="EMBL" id="JACLQD010000001">
    <property type="protein sequence ID" value="MBC2834809.1"/>
    <property type="molecule type" value="Genomic_DNA"/>
</dbReference>
<dbReference type="GO" id="GO:0008146">
    <property type="term" value="F:sulfotransferase activity"/>
    <property type="evidence" value="ECO:0007669"/>
    <property type="project" value="InterPro"/>
</dbReference>
<keyword evidence="1" id="KW-0808">Transferase</keyword>
<protein>
    <submittedName>
        <fullName evidence="1">Sulfotransferase family 2 domain-containing protein</fullName>
    </submittedName>
</protein>
<proteinExistence type="predicted"/>
<dbReference type="InterPro" id="IPR005331">
    <property type="entry name" value="Sulfotransferase"/>
</dbReference>
<reference evidence="1 2" key="1">
    <citation type="journal article" date="2017" name="Int. J. Syst. Evol. Microbiol.">
        <title>Gemmobacter straminiformis sp. nov., isolated from an artificial fountain.</title>
        <authorList>
            <person name="Kang J.Y."/>
            <person name="Kim M.J."/>
            <person name="Chun J."/>
            <person name="Son K.P."/>
            <person name="Jahng K.Y."/>
        </authorList>
    </citation>
    <scope>NUCLEOTIDE SEQUENCE [LARGE SCALE GENOMIC DNA]</scope>
    <source>
        <strain evidence="1 2">CAM-8</strain>
    </source>
</reference>
<dbReference type="GO" id="GO:0016020">
    <property type="term" value="C:membrane"/>
    <property type="evidence" value="ECO:0007669"/>
    <property type="project" value="InterPro"/>
</dbReference>
<dbReference type="Pfam" id="PF03567">
    <property type="entry name" value="Sulfotransfer_2"/>
    <property type="match status" value="1"/>
</dbReference>
<sequence length="210" mass="23582">MPYYPELDLIFIHIPKTAGGAIEDLLLPYKAAGRKTLGRRLAAKLALPQDARAAYIPGHATAAWHRRVMGAAVFDAARRFAVVRNPYDRLISSYEFIRQNPLHHRHKRTAGQGFTEFLNARQMSQMPFLLDRDGRMLVDHIVRFEALAGELAALFDRLGIPLALPAHGNRNSSAKKDRSHYLTPEALGLINRACAEDFRRLGYAMQTAPL</sequence>
<gene>
    <name evidence="1" type="ORF">H7F16_04775</name>
</gene>
<evidence type="ECO:0000313" key="1">
    <source>
        <dbReference type="EMBL" id="MBC2834809.1"/>
    </source>
</evidence>
<dbReference type="InterPro" id="IPR027417">
    <property type="entry name" value="P-loop_NTPase"/>
</dbReference>
<organism evidence="1 2">
    <name type="scientific">Paragemmobacter straminiformis</name>
    <dbReference type="NCBI Taxonomy" id="2045119"/>
    <lineage>
        <taxon>Bacteria</taxon>
        <taxon>Pseudomonadati</taxon>
        <taxon>Pseudomonadota</taxon>
        <taxon>Alphaproteobacteria</taxon>
        <taxon>Rhodobacterales</taxon>
        <taxon>Paracoccaceae</taxon>
        <taxon>Paragemmobacter</taxon>
    </lineage>
</organism>
<dbReference type="Gene3D" id="3.40.50.300">
    <property type="entry name" value="P-loop containing nucleotide triphosphate hydrolases"/>
    <property type="match status" value="1"/>
</dbReference>
<dbReference type="SUPFAM" id="SSF52540">
    <property type="entry name" value="P-loop containing nucleoside triphosphate hydrolases"/>
    <property type="match status" value="1"/>
</dbReference>
<dbReference type="Proteomes" id="UP000555411">
    <property type="component" value="Unassembled WGS sequence"/>
</dbReference>
<comment type="caution">
    <text evidence="1">The sequence shown here is derived from an EMBL/GenBank/DDBJ whole genome shotgun (WGS) entry which is preliminary data.</text>
</comment>
<name>A0A842I5A9_9RHOB</name>
<dbReference type="AlphaFoldDB" id="A0A842I5A9"/>
<evidence type="ECO:0000313" key="2">
    <source>
        <dbReference type="Proteomes" id="UP000555411"/>
    </source>
</evidence>
<accession>A0A842I5A9</accession>